<evidence type="ECO:0000313" key="2">
    <source>
        <dbReference type="Proteomes" id="UP000619545"/>
    </source>
</evidence>
<dbReference type="Gene3D" id="2.60.120.630">
    <property type="entry name" value="mth639 domain like"/>
    <property type="match status" value="1"/>
</dbReference>
<name>A0A832T789_9EURY</name>
<dbReference type="AlphaFoldDB" id="A0A832T789"/>
<dbReference type="InterPro" id="IPR023131">
    <property type="entry name" value="Mth639-like_dom_sf"/>
</dbReference>
<gene>
    <name evidence="1" type="ORF">HA336_06690</name>
</gene>
<comment type="caution">
    <text evidence="1">The sequence shown here is derived from an EMBL/GenBank/DDBJ whole genome shotgun (WGS) entry which is preliminary data.</text>
</comment>
<dbReference type="Pfam" id="PF04027">
    <property type="entry name" value="DUF371"/>
    <property type="match status" value="1"/>
</dbReference>
<organism evidence="1 2">
    <name type="scientific">Methanopyrus kandleri</name>
    <dbReference type="NCBI Taxonomy" id="2320"/>
    <lineage>
        <taxon>Archaea</taxon>
        <taxon>Methanobacteriati</taxon>
        <taxon>Methanobacteriota</taxon>
        <taxon>Methanomada group</taxon>
        <taxon>Methanopyri</taxon>
        <taxon>Methanopyrales</taxon>
        <taxon>Methanopyraceae</taxon>
        <taxon>Methanopyrus</taxon>
    </lineage>
</organism>
<dbReference type="RefSeq" id="WP_011020025.1">
    <property type="nucleotide sequence ID" value="NZ_DUJS01000004.1"/>
</dbReference>
<sequence length="140" mass="15733">MEITLKARGHENVTGRHRSTFEVTKDPEIGPTADCIIGVRADTACADLPEDFKLMLRRGARVEVILRAGGTEDRVVGVGHPRMTLQDGRSMVFRTSDYIDDRTVLIRCNKAARDLSRDLVRALKDPETVLMVEMRVLDVR</sequence>
<dbReference type="Proteomes" id="UP000619545">
    <property type="component" value="Unassembled WGS sequence"/>
</dbReference>
<proteinExistence type="predicted"/>
<dbReference type="PANTHER" id="PTHR40696">
    <property type="entry name" value="DUF371 FAMILY PROTEIN"/>
    <property type="match status" value="1"/>
</dbReference>
<dbReference type="PANTHER" id="PTHR40696:SF1">
    <property type="entry name" value="DUF371 DOMAIN-CONTAINING PROTEIN"/>
    <property type="match status" value="1"/>
</dbReference>
<dbReference type="OMA" id="GDCIICI"/>
<protein>
    <submittedName>
        <fullName evidence="1">DUF371 domain-containing protein</fullName>
    </submittedName>
</protein>
<dbReference type="EMBL" id="DUJS01000004">
    <property type="protein sequence ID" value="HII70899.1"/>
    <property type="molecule type" value="Genomic_DNA"/>
</dbReference>
<evidence type="ECO:0000313" key="1">
    <source>
        <dbReference type="EMBL" id="HII70899.1"/>
    </source>
</evidence>
<dbReference type="GeneID" id="1478252"/>
<dbReference type="InterPro" id="IPR007171">
    <property type="entry name" value="DUF371"/>
</dbReference>
<accession>A0A832T789</accession>
<reference evidence="1" key="1">
    <citation type="journal article" date="2020" name="bioRxiv">
        <title>A rank-normalized archaeal taxonomy based on genome phylogeny resolves widespread incomplete and uneven classifications.</title>
        <authorList>
            <person name="Rinke C."/>
            <person name="Chuvochina M."/>
            <person name="Mussig A.J."/>
            <person name="Chaumeil P.-A."/>
            <person name="Waite D.W."/>
            <person name="Whitman W.B."/>
            <person name="Parks D.H."/>
            <person name="Hugenholtz P."/>
        </authorList>
    </citation>
    <scope>NUCLEOTIDE SEQUENCE</scope>
    <source>
        <strain evidence="1">UBA8853</strain>
    </source>
</reference>